<evidence type="ECO:0000313" key="8">
    <source>
        <dbReference type="Proteomes" id="UP000631535"/>
    </source>
</evidence>
<dbReference type="PANTHER" id="PTHR31885:SF6">
    <property type="entry name" value="GH04784P"/>
    <property type="match status" value="1"/>
</dbReference>
<dbReference type="RefSeq" id="WP_189036007.1">
    <property type="nucleotide sequence ID" value="NZ_BMMP01000003.1"/>
</dbReference>
<dbReference type="Proteomes" id="UP000631535">
    <property type="component" value="Unassembled WGS sequence"/>
</dbReference>
<evidence type="ECO:0000256" key="2">
    <source>
        <dbReference type="ARBA" id="ARBA00007375"/>
    </source>
</evidence>
<evidence type="ECO:0000256" key="4">
    <source>
        <dbReference type="ARBA" id="ARBA00022989"/>
    </source>
</evidence>
<evidence type="ECO:0008006" key="9">
    <source>
        <dbReference type="Google" id="ProtNLM"/>
    </source>
</evidence>
<gene>
    <name evidence="7" type="ORF">GCM10012287_12000</name>
</gene>
<feature type="transmembrane region" description="Helical" evidence="6">
    <location>
        <begin position="170"/>
        <end position="199"/>
    </location>
</feature>
<comment type="similarity">
    <text evidence="2">Belongs to the TMEM86 family.</text>
</comment>
<evidence type="ECO:0000256" key="3">
    <source>
        <dbReference type="ARBA" id="ARBA00022692"/>
    </source>
</evidence>
<dbReference type="Pfam" id="PF07947">
    <property type="entry name" value="YhhN"/>
    <property type="match status" value="1"/>
</dbReference>
<comment type="caution">
    <text evidence="7">The sequence shown here is derived from an EMBL/GenBank/DDBJ whole genome shotgun (WGS) entry which is preliminary data.</text>
</comment>
<comment type="subcellular location">
    <subcellularLocation>
        <location evidence="1">Membrane</location>
        <topology evidence="1">Multi-pass membrane protein</topology>
    </subcellularLocation>
</comment>
<accession>A0ABQ2LZT4</accession>
<name>A0ABQ2LZT4_9ACTN</name>
<proteinExistence type="inferred from homology"/>
<evidence type="ECO:0000256" key="5">
    <source>
        <dbReference type="ARBA" id="ARBA00023136"/>
    </source>
</evidence>
<dbReference type="InterPro" id="IPR012506">
    <property type="entry name" value="TMEM86B-like"/>
</dbReference>
<evidence type="ECO:0000313" key="7">
    <source>
        <dbReference type="EMBL" id="GGO45045.1"/>
    </source>
</evidence>
<sequence>MTITRRPARQRILGAARAAASRAGRPDGGGRSSLVAFGALAAADLAAVAGGRPRGMSRAAKPLLMPALASYALRRRTGQDAEVPKTLLAGLACATAGDTALLFDEHEPAFLLGMAAFLGTQVSYTAGYARLGALRGIRRKPWPAVGCLAGWAAANALLGPSLDKRLRVPVAGYSLALALMGAAAIGVGGRVGAGAGAFLGSDLLIGLQAAGHELPSQETLIMAGYLLGQYLIVTGWLDRRDG</sequence>
<keyword evidence="5 6" id="KW-0472">Membrane</keyword>
<dbReference type="EMBL" id="BMMP01000003">
    <property type="protein sequence ID" value="GGO45045.1"/>
    <property type="molecule type" value="Genomic_DNA"/>
</dbReference>
<protein>
    <recommendedName>
        <fullName evidence="9">Lysoplasmalogenase</fullName>
    </recommendedName>
</protein>
<evidence type="ECO:0000256" key="6">
    <source>
        <dbReference type="SAM" id="Phobius"/>
    </source>
</evidence>
<keyword evidence="4 6" id="KW-1133">Transmembrane helix</keyword>
<keyword evidence="8" id="KW-1185">Reference proteome</keyword>
<organism evidence="7 8">
    <name type="scientific">Streptomyces daqingensis</name>
    <dbReference type="NCBI Taxonomy" id="1472640"/>
    <lineage>
        <taxon>Bacteria</taxon>
        <taxon>Bacillati</taxon>
        <taxon>Actinomycetota</taxon>
        <taxon>Actinomycetes</taxon>
        <taxon>Kitasatosporales</taxon>
        <taxon>Streptomycetaceae</taxon>
        <taxon>Streptomyces</taxon>
    </lineage>
</organism>
<keyword evidence="3 6" id="KW-0812">Transmembrane</keyword>
<feature type="transmembrane region" description="Helical" evidence="6">
    <location>
        <begin position="219"/>
        <end position="237"/>
    </location>
</feature>
<evidence type="ECO:0000256" key="1">
    <source>
        <dbReference type="ARBA" id="ARBA00004141"/>
    </source>
</evidence>
<reference evidence="8" key="1">
    <citation type="journal article" date="2019" name="Int. J. Syst. Evol. Microbiol.">
        <title>The Global Catalogue of Microorganisms (GCM) 10K type strain sequencing project: providing services to taxonomists for standard genome sequencing and annotation.</title>
        <authorList>
            <consortium name="The Broad Institute Genomics Platform"/>
            <consortium name="The Broad Institute Genome Sequencing Center for Infectious Disease"/>
            <person name="Wu L."/>
            <person name="Ma J."/>
        </authorList>
    </citation>
    <scope>NUCLEOTIDE SEQUENCE [LARGE SCALE GENOMIC DNA]</scope>
    <source>
        <strain evidence="8">CGMCC 4.7178</strain>
    </source>
</reference>
<dbReference type="PANTHER" id="PTHR31885">
    <property type="entry name" value="GH04784P"/>
    <property type="match status" value="1"/>
</dbReference>